<dbReference type="Proteomes" id="UP001497512">
    <property type="component" value="Chromosome 13"/>
</dbReference>
<comment type="catalytic activity">
    <reaction evidence="1">
        <text>S-ubiquitinyl-[E2 ubiquitin-conjugating enzyme]-L-cysteine + [acceptor protein]-L-lysine = [E2 ubiquitin-conjugating enzyme]-L-cysteine + N(6)-ubiquitinyl-[acceptor protein]-L-lysine.</text>
        <dbReference type="EC" id="2.3.2.27"/>
    </reaction>
</comment>
<accession>A0ABP0TPY2</accession>
<evidence type="ECO:0000256" key="4">
    <source>
        <dbReference type="PROSITE-ProRule" id="PRU00259"/>
    </source>
</evidence>
<dbReference type="InterPro" id="IPR013083">
    <property type="entry name" value="Znf_RING/FYVE/PHD"/>
</dbReference>
<dbReference type="InterPro" id="IPR052608">
    <property type="entry name" value="U-box_domain_protein"/>
</dbReference>
<dbReference type="InterPro" id="IPR011989">
    <property type="entry name" value="ARM-like"/>
</dbReference>
<dbReference type="PROSITE" id="PS51698">
    <property type="entry name" value="U_BOX"/>
    <property type="match status" value="1"/>
</dbReference>
<dbReference type="SMART" id="SM00185">
    <property type="entry name" value="ARM"/>
    <property type="match status" value="5"/>
</dbReference>
<dbReference type="InterPro" id="IPR045210">
    <property type="entry name" value="RING-Ubox_PUB"/>
</dbReference>
<organism evidence="6 7">
    <name type="scientific">Sphagnum troendelagicum</name>
    <dbReference type="NCBI Taxonomy" id="128251"/>
    <lineage>
        <taxon>Eukaryota</taxon>
        <taxon>Viridiplantae</taxon>
        <taxon>Streptophyta</taxon>
        <taxon>Embryophyta</taxon>
        <taxon>Bryophyta</taxon>
        <taxon>Sphagnophytina</taxon>
        <taxon>Sphagnopsida</taxon>
        <taxon>Sphagnales</taxon>
        <taxon>Sphagnaceae</taxon>
        <taxon>Sphagnum</taxon>
    </lineage>
</organism>
<reference evidence="6" key="1">
    <citation type="submission" date="2024-02" db="EMBL/GenBank/DDBJ databases">
        <authorList>
            <consortium name="ELIXIR-Norway"/>
            <consortium name="Elixir Norway"/>
        </authorList>
    </citation>
    <scope>NUCLEOTIDE SEQUENCE</scope>
</reference>
<sequence length="1039" mass="114226">MHQAMMEPATQVLINKVSELSRAAGKVVVEQENFQLLGDFLDVVKTVAVELQNGEDTSHVLEDLLESLVEPVERAQELITFCTNKSRIYLLLHCRQVAMQLEEITRSMGRSLSQLPVSCIHEDGKDTKGSIDSLAQEMEHYLYPVKENEARLCQTLERENEGILSYPAVQTGILMDIARTVGIEDLSQDPSAFRSELELLKQDVEESQNDEDLHMMDLIGNMFEIWLQSNAQPSLSDDTQTVHPSHKRLEPLYDTFICPLTKQVMQDPVTIDSGQTYERSAINQWFQECLENGRPRVCPITGQQVQTTLKPSLALRNTIDEWTSRNEQSRVDIARQLISAADSSKEDVLFGLNDLQALCRKNRFNKYCIRSSGLIPVIENRLKNGAENGVEVRCTSLATLCLLVEDDDDSKDVVGETDLIRLAIKCLSRDLPEEREAAVALLSELSKSYPLCEKIGGTNGAILLLVGMLSNRSQNLEAICYAEQTLNNLECCDKCVQQMAENGRIQPLLTRLVEGSDDLRIEMAEDLATVPLTSEDKAKAAKTVTMTLVEMLGSNSPAAQAAALKALCSLSTLESNGSYLIEAGVLTPLMHDLFLVGPNQVSRKLKEVSVSTLANIVNSSGNWQTIPIDADGNTLTSKSVVHNFLQLISNTGPAIMAKLLQVLVGLASSPQEIGKVVSHIRSAGATVSLIQFLEAPHPELRVTSVKLLFLLSTHMGEELADGLRVTTRQLSTLVRLLRSDNEIAEQAAAAGLLANLPVQDLELTHALLDEGALPVLINRIEDVRRGVGSIGSGRYMAPLQSRLVAILSRFTYALDDKEIQALATGYKFTPFFTSLVQSAGLDDVERWAAVALENLSRKSKDLSECPDLPQSKGVFLEWLGCVKRPSLPPGLCPVHGGICSATETFCLREANAVVPLVSLLDHNDLDIVEAALGALSTLIMDTVDLEQGSQVLLAAGAIRPILNILLEHQTEVLRERAMWMMERILRNGDLAQLIMVDTDSQTAIVDAFQHGNNATRQLAEKALKHLNKIPTVTGVFLRV</sequence>
<dbReference type="InterPro" id="IPR003613">
    <property type="entry name" value="Ubox_domain"/>
</dbReference>
<comment type="pathway">
    <text evidence="2">Protein modification; protein ubiquitination.</text>
</comment>
<dbReference type="PANTHER" id="PTHR45958:SF6">
    <property type="entry name" value="U-BOX DOMAIN-CONTAINING PROTEIN 43"/>
    <property type="match status" value="1"/>
</dbReference>
<dbReference type="InterPro" id="IPR016024">
    <property type="entry name" value="ARM-type_fold"/>
</dbReference>
<name>A0ABP0TPY2_9BRYO</name>
<gene>
    <name evidence="6" type="ORF">CSSPTR1EN2_LOCUS6226</name>
</gene>
<dbReference type="Pfam" id="PF04564">
    <property type="entry name" value="U-box"/>
    <property type="match status" value="1"/>
</dbReference>
<evidence type="ECO:0000313" key="6">
    <source>
        <dbReference type="EMBL" id="CAK9202076.1"/>
    </source>
</evidence>
<protein>
    <recommendedName>
        <fullName evidence="3">RING-type E3 ubiquitin transferase</fullName>
        <ecNumber evidence="3">2.3.2.27</ecNumber>
    </recommendedName>
</protein>
<dbReference type="Gene3D" id="1.25.10.10">
    <property type="entry name" value="Leucine-rich Repeat Variant"/>
    <property type="match status" value="3"/>
</dbReference>
<keyword evidence="7" id="KW-1185">Reference proteome</keyword>
<evidence type="ECO:0000256" key="1">
    <source>
        <dbReference type="ARBA" id="ARBA00000900"/>
    </source>
</evidence>
<dbReference type="Gene3D" id="3.30.40.10">
    <property type="entry name" value="Zinc/RING finger domain, C3HC4 (zinc finger)"/>
    <property type="match status" value="1"/>
</dbReference>
<evidence type="ECO:0000259" key="5">
    <source>
        <dbReference type="PROSITE" id="PS51698"/>
    </source>
</evidence>
<feature type="domain" description="U-box" evidence="5">
    <location>
        <begin position="251"/>
        <end position="329"/>
    </location>
</feature>
<dbReference type="PANTHER" id="PTHR45958">
    <property type="entry name" value="RING-TYPE E3 UBIQUITIN TRANSFERASE"/>
    <property type="match status" value="1"/>
</dbReference>
<dbReference type="InterPro" id="IPR000225">
    <property type="entry name" value="Armadillo"/>
</dbReference>
<dbReference type="Pfam" id="PF00514">
    <property type="entry name" value="Arm"/>
    <property type="match status" value="1"/>
</dbReference>
<dbReference type="EC" id="2.3.2.27" evidence="3"/>
<evidence type="ECO:0000256" key="2">
    <source>
        <dbReference type="ARBA" id="ARBA00004906"/>
    </source>
</evidence>
<proteinExistence type="predicted"/>
<dbReference type="SMART" id="SM00504">
    <property type="entry name" value="Ubox"/>
    <property type="match status" value="1"/>
</dbReference>
<dbReference type="EMBL" id="OZ019905">
    <property type="protein sequence ID" value="CAK9202076.1"/>
    <property type="molecule type" value="Genomic_DNA"/>
</dbReference>
<dbReference type="SUPFAM" id="SSF57850">
    <property type="entry name" value="RING/U-box"/>
    <property type="match status" value="1"/>
</dbReference>
<evidence type="ECO:0000313" key="7">
    <source>
        <dbReference type="Proteomes" id="UP001497512"/>
    </source>
</evidence>
<dbReference type="CDD" id="cd16664">
    <property type="entry name" value="RING-Ubox_PUB"/>
    <property type="match status" value="1"/>
</dbReference>
<evidence type="ECO:0000256" key="3">
    <source>
        <dbReference type="ARBA" id="ARBA00012483"/>
    </source>
</evidence>
<feature type="repeat" description="ARM" evidence="4">
    <location>
        <begin position="911"/>
        <end position="938"/>
    </location>
</feature>
<dbReference type="PROSITE" id="PS50176">
    <property type="entry name" value="ARM_REPEAT"/>
    <property type="match status" value="1"/>
</dbReference>
<dbReference type="SUPFAM" id="SSF48371">
    <property type="entry name" value="ARM repeat"/>
    <property type="match status" value="2"/>
</dbReference>